<evidence type="ECO:0000313" key="15">
    <source>
        <dbReference type="EMBL" id="USP79096.1"/>
    </source>
</evidence>
<dbReference type="InterPro" id="IPR004875">
    <property type="entry name" value="DDE_SF_endonuclease_dom"/>
</dbReference>
<evidence type="ECO:0000256" key="10">
    <source>
        <dbReference type="ARBA" id="ARBA00026119"/>
    </source>
</evidence>
<evidence type="ECO:0000313" key="16">
    <source>
        <dbReference type="Proteomes" id="UP001056012"/>
    </source>
</evidence>
<dbReference type="Gene3D" id="3.40.50.720">
    <property type="entry name" value="NAD(P)-binding Rossmann-like Domain"/>
    <property type="match status" value="1"/>
</dbReference>
<feature type="region of interest" description="Disordered" evidence="13">
    <location>
        <begin position="37"/>
        <end position="57"/>
    </location>
</feature>
<dbReference type="PROSITE" id="PS51253">
    <property type="entry name" value="HTH_CENPB"/>
    <property type="match status" value="1"/>
</dbReference>
<dbReference type="InterPro" id="IPR011032">
    <property type="entry name" value="GroES-like_sf"/>
</dbReference>
<dbReference type="SUPFAM" id="SSF51735">
    <property type="entry name" value="NAD(P)-binding Rossmann-fold domains"/>
    <property type="match status" value="1"/>
</dbReference>
<evidence type="ECO:0000256" key="1">
    <source>
        <dbReference type="ARBA" id="ARBA00001947"/>
    </source>
</evidence>
<evidence type="ECO:0000256" key="7">
    <source>
        <dbReference type="ARBA" id="ARBA00023125"/>
    </source>
</evidence>
<dbReference type="Pfam" id="PF03184">
    <property type="entry name" value="DDE_1"/>
    <property type="match status" value="1"/>
</dbReference>
<evidence type="ECO:0000256" key="12">
    <source>
        <dbReference type="RuleBase" id="RU361277"/>
    </source>
</evidence>
<dbReference type="InterPro" id="IPR013154">
    <property type="entry name" value="ADH-like_N"/>
</dbReference>
<dbReference type="AlphaFoldDB" id="A0A9Q8ZBC8"/>
<keyword evidence="3 12" id="KW-0479">Metal-binding</keyword>
<dbReference type="CDD" id="cd05285">
    <property type="entry name" value="sorbitol_DH"/>
    <property type="match status" value="1"/>
</dbReference>
<evidence type="ECO:0000256" key="8">
    <source>
        <dbReference type="ARBA" id="ARBA00024843"/>
    </source>
</evidence>
<dbReference type="SUPFAM" id="SSF46689">
    <property type="entry name" value="Homeodomain-like"/>
    <property type="match status" value="1"/>
</dbReference>
<dbReference type="EMBL" id="CP089277">
    <property type="protein sequence ID" value="USP79096.1"/>
    <property type="molecule type" value="Genomic_DNA"/>
</dbReference>
<gene>
    <name evidence="15" type="ORF">yc1106_06370</name>
</gene>
<dbReference type="InterPro" id="IPR045306">
    <property type="entry name" value="SDH-like"/>
</dbReference>
<dbReference type="Pfam" id="PF08240">
    <property type="entry name" value="ADH_N"/>
    <property type="match status" value="1"/>
</dbReference>
<organism evidence="15 16">
    <name type="scientific">Curvularia clavata</name>
    <dbReference type="NCBI Taxonomy" id="95742"/>
    <lineage>
        <taxon>Eukaryota</taxon>
        <taxon>Fungi</taxon>
        <taxon>Dikarya</taxon>
        <taxon>Ascomycota</taxon>
        <taxon>Pezizomycotina</taxon>
        <taxon>Dothideomycetes</taxon>
        <taxon>Pleosporomycetidae</taxon>
        <taxon>Pleosporales</taxon>
        <taxon>Pleosporineae</taxon>
        <taxon>Pleosporaceae</taxon>
        <taxon>Curvularia</taxon>
    </lineage>
</organism>
<dbReference type="OrthoDB" id="3941538at2759"/>
<evidence type="ECO:0000256" key="4">
    <source>
        <dbReference type="ARBA" id="ARBA00022833"/>
    </source>
</evidence>
<keyword evidence="16" id="KW-1185">Reference proteome</keyword>
<keyword evidence="5" id="KW-0560">Oxidoreductase</keyword>
<dbReference type="SMART" id="SM00829">
    <property type="entry name" value="PKS_ER"/>
    <property type="match status" value="1"/>
</dbReference>
<dbReference type="InterPro" id="IPR009057">
    <property type="entry name" value="Homeodomain-like_sf"/>
</dbReference>
<keyword evidence="7" id="KW-0238">DNA-binding</keyword>
<evidence type="ECO:0000256" key="6">
    <source>
        <dbReference type="ARBA" id="ARBA00023027"/>
    </source>
</evidence>
<dbReference type="GO" id="GO:0003939">
    <property type="term" value="F:L-iditol 2-dehydrogenase (NAD+) activity"/>
    <property type="evidence" value="ECO:0007669"/>
    <property type="project" value="TreeGrafter"/>
</dbReference>
<evidence type="ECO:0000256" key="9">
    <source>
        <dbReference type="ARBA" id="ARBA00025713"/>
    </source>
</evidence>
<dbReference type="PANTHER" id="PTHR43161">
    <property type="entry name" value="SORBITOL DEHYDROGENASE"/>
    <property type="match status" value="1"/>
</dbReference>
<comment type="function">
    <text evidence="8">Xylitol dehydrogenase which catalyzes the conversion of xylitol to D-xylulose. Xylose is a major component of hemicelluloses such as xylan. Most fungi utilize D-xylose via three enzymatic reactions, xylose reductase (XR), xylitol dehydrogenase (XDH), and xylulokinase, to form xylulose 5-phosphate, which enters pentose phosphate pathway.</text>
</comment>
<dbReference type="Pfam" id="PF03221">
    <property type="entry name" value="HTH_Tnp_Tc5"/>
    <property type="match status" value="1"/>
</dbReference>
<feature type="compositionally biased region" description="Low complexity" evidence="13">
    <location>
        <begin position="41"/>
        <end position="55"/>
    </location>
</feature>
<dbReference type="InterPro" id="IPR013149">
    <property type="entry name" value="ADH-like_C"/>
</dbReference>
<dbReference type="Pfam" id="PF00107">
    <property type="entry name" value="ADH_zinc_N"/>
    <property type="match status" value="1"/>
</dbReference>
<evidence type="ECO:0000256" key="3">
    <source>
        <dbReference type="ARBA" id="ARBA00022723"/>
    </source>
</evidence>
<dbReference type="PROSITE" id="PS00059">
    <property type="entry name" value="ADH_ZINC"/>
    <property type="match status" value="1"/>
</dbReference>
<dbReference type="InterPro" id="IPR020843">
    <property type="entry name" value="ER"/>
</dbReference>
<protein>
    <recommendedName>
        <fullName evidence="10">D-xylulose reductase</fullName>
        <ecNumber evidence="10">1.1.1.9</ecNumber>
    </recommendedName>
    <alternativeName>
        <fullName evidence="11">Xylitol dehydrogenase A</fullName>
    </alternativeName>
</protein>
<comment type="similarity">
    <text evidence="2 12">Belongs to the zinc-containing alcohol dehydrogenase family.</text>
</comment>
<keyword evidence="4 12" id="KW-0862">Zinc</keyword>
<comment type="cofactor">
    <cofactor evidence="1 12">
        <name>Zn(2+)</name>
        <dbReference type="ChEBI" id="CHEBI:29105"/>
    </cofactor>
</comment>
<dbReference type="PANTHER" id="PTHR43161:SF9">
    <property type="entry name" value="SORBITOL DEHYDROGENASE"/>
    <property type="match status" value="1"/>
</dbReference>
<dbReference type="FunFam" id="3.40.50.720:FF:000068">
    <property type="entry name" value="Sorbitol dehydrogenase"/>
    <property type="match status" value="1"/>
</dbReference>
<feature type="domain" description="HTH CENPB-type" evidence="14">
    <location>
        <begin position="49"/>
        <end position="119"/>
    </location>
</feature>
<evidence type="ECO:0000256" key="11">
    <source>
        <dbReference type="ARBA" id="ARBA00030139"/>
    </source>
</evidence>
<dbReference type="InterPro" id="IPR002328">
    <property type="entry name" value="ADH_Zn_CS"/>
</dbReference>
<dbReference type="GO" id="GO:0006062">
    <property type="term" value="P:sorbitol catabolic process"/>
    <property type="evidence" value="ECO:0007669"/>
    <property type="project" value="TreeGrafter"/>
</dbReference>
<reference evidence="15" key="1">
    <citation type="submission" date="2021-12" db="EMBL/GenBank/DDBJ databases">
        <title>Curvularia clavata genome.</title>
        <authorList>
            <person name="Cao Y."/>
        </authorList>
    </citation>
    <scope>NUCLEOTIDE SEQUENCE</scope>
    <source>
        <strain evidence="15">Yc1106</strain>
    </source>
</reference>
<dbReference type="GO" id="GO:0008270">
    <property type="term" value="F:zinc ion binding"/>
    <property type="evidence" value="ECO:0007669"/>
    <property type="project" value="InterPro"/>
</dbReference>
<dbReference type="GO" id="GO:0003677">
    <property type="term" value="F:DNA binding"/>
    <property type="evidence" value="ECO:0007669"/>
    <property type="project" value="UniProtKB-KW"/>
</dbReference>
<dbReference type="InterPro" id="IPR006600">
    <property type="entry name" value="HTH_CenpB_DNA-bd_dom"/>
</dbReference>
<dbReference type="InterPro" id="IPR036291">
    <property type="entry name" value="NAD(P)-bd_dom_sf"/>
</dbReference>
<dbReference type="SUPFAM" id="SSF50129">
    <property type="entry name" value="GroES-like"/>
    <property type="match status" value="1"/>
</dbReference>
<evidence type="ECO:0000256" key="13">
    <source>
        <dbReference type="SAM" id="MobiDB-lite"/>
    </source>
</evidence>
<evidence type="ECO:0000259" key="14">
    <source>
        <dbReference type="PROSITE" id="PS51253"/>
    </source>
</evidence>
<evidence type="ECO:0000256" key="5">
    <source>
        <dbReference type="ARBA" id="ARBA00023002"/>
    </source>
</evidence>
<dbReference type="Gene3D" id="3.90.180.10">
    <property type="entry name" value="Medium-chain alcohol dehydrogenases, catalytic domain"/>
    <property type="match status" value="1"/>
</dbReference>
<sequence>MDPKELAIQNAIADLNSGVFTSRRKAAKWYGISESTIRGRQQGQQPHATAHQQQQRLTPEQETFLVDWILDEDSRAQPPSHLRVREMATRILHMNSDYKPLGQLWVPYFIARNPRVASIVGRKIESARTTGANYETVKAFLELFERTRIELGIQYEDIWNMDETGVVLGVCTNARVLASSSKKKAYVKSPEDREWVSIIETVSATGAKLQCLVIFKGKHLQTTWFPATSTPNWLYTTSENGWTSNLIGSEWLQRIFIPNTTPTSGGYRLLLLDGHGSHTPIDFMWLCKPLDLAPFSVLKSRYRNQIQALSALDAAPVKKERFVVSYNKARAEGLSERVVRAGWRAAGLCPYNPDIVLLSSQITGRPVTPPAACQAQGLPEQVFNTPRSSQALHKTQQQLLLSESLSRSTRLVLGKAVLYGPHNAKIEERPIPELSNPHDVIIRINYVGVCGSDVHFWHHGGIGKMVNPATGIIMGHEASGTIHAVGASVTRVRAGDRVAIEPGTPCRLCQAYTQGTLAKYYVLAEDFVYKIPEAMGLDEAVLVEPLAVGVHAAKMADVRPGETVVIMGSGTIGLMCAAVARQFGALRVIIVDILEKKLEFAKGYLGCETFRAEMESSAEENAARLLETFGLAEAGTDTTGGRVDTVIEASGATSSIETGIHVLRPGGKYVQTGLGKPKIEFPIVAMSQKELMVRGCFRYGPGDYELAIGLLDKGLIDVKPLISSVTPFEQATEAWEKTSRGDGIKNLIQGVV</sequence>
<dbReference type="EC" id="1.1.1.9" evidence="10"/>
<proteinExistence type="inferred from homology"/>
<dbReference type="VEuPathDB" id="FungiDB:yc1106_06370"/>
<name>A0A9Q8ZBC8_CURCL</name>
<comment type="pathway">
    <text evidence="9">Carbohydrate degradation; L-arabinose degradation via L-arabinitol; D-xylulose 5-phosphate from L-arabinose (fungal route): step 4/5.</text>
</comment>
<keyword evidence="6" id="KW-0520">NAD</keyword>
<dbReference type="Proteomes" id="UP001056012">
    <property type="component" value="Chromosome 4"/>
</dbReference>
<accession>A0A9Q8ZBC8</accession>
<evidence type="ECO:0000256" key="2">
    <source>
        <dbReference type="ARBA" id="ARBA00008072"/>
    </source>
</evidence>
<dbReference type="GO" id="GO:0046526">
    <property type="term" value="F:D-xylulose reductase activity"/>
    <property type="evidence" value="ECO:0007669"/>
    <property type="project" value="UniProtKB-EC"/>
</dbReference>